<accession>A0A377G840</accession>
<dbReference type="STRING" id="1094715.GCA_000236165_01447"/>
<feature type="transmembrane region" description="Helical" evidence="7">
    <location>
        <begin position="14"/>
        <end position="35"/>
    </location>
</feature>
<sequence length="159" mass="18210">MISYLYLINQDHNLIYIFIRGVLLFILCTLLLRFGNHRFKLNNSFDLVIVVILGGLISRGITGSATLISTLVALISLILMHKTIAICCRKYPSVENFFKGNHFILIKDGILQKKNLKKLNITEKDILEQLRQQLNLSSYKGVKVSYLERTGHISFVIEK</sequence>
<evidence type="ECO:0000256" key="3">
    <source>
        <dbReference type="ARBA" id="ARBA00022475"/>
    </source>
</evidence>
<evidence type="ECO:0000256" key="1">
    <source>
        <dbReference type="ARBA" id="ARBA00004651"/>
    </source>
</evidence>
<dbReference type="EMBL" id="UGGT01000001">
    <property type="protein sequence ID" value="STO20914.1"/>
    <property type="molecule type" value="Genomic_DNA"/>
</dbReference>
<dbReference type="InterPro" id="IPR023090">
    <property type="entry name" value="UPF0702_alpha/beta_dom_sf"/>
</dbReference>
<evidence type="ECO:0000256" key="5">
    <source>
        <dbReference type="ARBA" id="ARBA00022989"/>
    </source>
</evidence>
<evidence type="ECO:0000313" key="9">
    <source>
        <dbReference type="EMBL" id="STO20914.1"/>
    </source>
</evidence>
<evidence type="ECO:0000259" key="8">
    <source>
        <dbReference type="Pfam" id="PF04239"/>
    </source>
</evidence>
<dbReference type="RefSeq" id="WP_010653201.1">
    <property type="nucleotide sequence ID" value="NZ_JAPHOO010000001.1"/>
</dbReference>
<feature type="transmembrane region" description="Helical" evidence="7">
    <location>
        <begin position="47"/>
        <end position="80"/>
    </location>
</feature>
<comment type="similarity">
    <text evidence="2">Belongs to the UPF0702 family.</text>
</comment>
<dbReference type="Gene3D" id="3.30.240.20">
    <property type="entry name" value="bsu07140 like domains"/>
    <property type="match status" value="1"/>
</dbReference>
<evidence type="ECO:0000256" key="6">
    <source>
        <dbReference type="ARBA" id="ARBA00023136"/>
    </source>
</evidence>
<dbReference type="AlphaFoldDB" id="A0A377G840"/>
<dbReference type="Proteomes" id="UP000254554">
    <property type="component" value="Unassembled WGS sequence"/>
</dbReference>
<keyword evidence="4 7" id="KW-0812">Transmembrane</keyword>
<gene>
    <name evidence="9" type="ORF">NCTC11370_00975</name>
</gene>
<evidence type="ECO:0000256" key="7">
    <source>
        <dbReference type="SAM" id="Phobius"/>
    </source>
</evidence>
<keyword evidence="5 7" id="KW-1133">Transmembrane helix</keyword>
<proteinExistence type="inferred from homology"/>
<dbReference type="InterPro" id="IPR007353">
    <property type="entry name" value="DUF421"/>
</dbReference>
<keyword evidence="6 7" id="KW-0472">Membrane</keyword>
<keyword evidence="10" id="KW-1185">Reference proteome</keyword>
<evidence type="ECO:0000256" key="2">
    <source>
        <dbReference type="ARBA" id="ARBA00006448"/>
    </source>
</evidence>
<evidence type="ECO:0000313" key="10">
    <source>
        <dbReference type="Proteomes" id="UP000254554"/>
    </source>
</evidence>
<dbReference type="PANTHER" id="PTHR34582:SF6">
    <property type="entry name" value="UPF0702 TRANSMEMBRANE PROTEIN YCAP"/>
    <property type="match status" value="1"/>
</dbReference>
<organism evidence="9 10">
    <name type="scientific">Fluoribacter dumoffii</name>
    <dbReference type="NCBI Taxonomy" id="463"/>
    <lineage>
        <taxon>Bacteria</taxon>
        <taxon>Pseudomonadati</taxon>
        <taxon>Pseudomonadota</taxon>
        <taxon>Gammaproteobacteria</taxon>
        <taxon>Legionellales</taxon>
        <taxon>Legionellaceae</taxon>
        <taxon>Fluoribacter</taxon>
    </lineage>
</organism>
<comment type="subcellular location">
    <subcellularLocation>
        <location evidence="1">Cell membrane</location>
        <topology evidence="1">Multi-pass membrane protein</topology>
    </subcellularLocation>
</comment>
<dbReference type="Pfam" id="PF04239">
    <property type="entry name" value="DUF421"/>
    <property type="match status" value="1"/>
</dbReference>
<feature type="domain" description="YetF C-terminal" evidence="8">
    <location>
        <begin position="90"/>
        <end position="156"/>
    </location>
</feature>
<evidence type="ECO:0000256" key="4">
    <source>
        <dbReference type="ARBA" id="ARBA00022692"/>
    </source>
</evidence>
<dbReference type="GeneID" id="93292415"/>
<name>A0A377G840_9GAMM</name>
<reference evidence="9 10" key="1">
    <citation type="submission" date="2018-06" db="EMBL/GenBank/DDBJ databases">
        <authorList>
            <consortium name="Pathogen Informatics"/>
            <person name="Doyle S."/>
        </authorList>
    </citation>
    <scope>NUCLEOTIDE SEQUENCE [LARGE SCALE GENOMIC DNA]</scope>
    <source>
        <strain evidence="9 10">NCTC11370</strain>
    </source>
</reference>
<protein>
    <submittedName>
        <fullName evidence="9">Protein of uncharacterized function (DUF421)</fullName>
    </submittedName>
</protein>
<dbReference type="GO" id="GO:0005886">
    <property type="term" value="C:plasma membrane"/>
    <property type="evidence" value="ECO:0007669"/>
    <property type="project" value="UniProtKB-SubCell"/>
</dbReference>
<dbReference type="PANTHER" id="PTHR34582">
    <property type="entry name" value="UPF0702 TRANSMEMBRANE PROTEIN YCAP"/>
    <property type="match status" value="1"/>
</dbReference>
<keyword evidence="3" id="KW-1003">Cell membrane</keyword>
<dbReference type="OrthoDB" id="5652583at2"/>